<name>A0A317QDF4_9GAMM</name>
<dbReference type="AlphaFoldDB" id="A0A317QDF4"/>
<keyword evidence="2" id="KW-1185">Reference proteome</keyword>
<reference evidence="1 2" key="1">
    <citation type="submission" date="2018-05" db="EMBL/GenBank/DDBJ databases">
        <title>Freshwater and sediment microbial communities from various areas in North America, analyzing microbe dynamics in response to fracking.</title>
        <authorList>
            <person name="Lamendella R."/>
        </authorList>
    </citation>
    <scope>NUCLEOTIDE SEQUENCE [LARGE SCALE GENOMIC DNA]</scope>
    <source>
        <strain evidence="1 2">125B1</strain>
    </source>
</reference>
<protein>
    <submittedName>
        <fullName evidence="1">Uncharacterized protein</fullName>
    </submittedName>
</protein>
<proteinExistence type="predicted"/>
<gene>
    <name evidence="1" type="ORF">DET45_101313</name>
</gene>
<dbReference type="RefSeq" id="WP_110074942.1">
    <property type="nucleotide sequence ID" value="NZ_QGTT01000001.1"/>
</dbReference>
<organism evidence="1 2">
    <name type="scientific">Pseudidiomarina maritima</name>
    <dbReference type="NCBI Taxonomy" id="519453"/>
    <lineage>
        <taxon>Bacteria</taxon>
        <taxon>Pseudomonadati</taxon>
        <taxon>Pseudomonadota</taxon>
        <taxon>Gammaproteobacteria</taxon>
        <taxon>Alteromonadales</taxon>
        <taxon>Idiomarinaceae</taxon>
        <taxon>Pseudidiomarina</taxon>
    </lineage>
</organism>
<comment type="caution">
    <text evidence="1">The sequence shown here is derived from an EMBL/GenBank/DDBJ whole genome shotgun (WGS) entry which is preliminary data.</text>
</comment>
<sequence length="179" mass="20303">MLSVLQVNSLDLIPWTDGRLLPELYWKINNFIADDCSIKTQLLLAVETILINVIQVSNPVEDLIPIIDAVNEHLTLGEVIHVKEVIDSAVNYEFTETWHAISNFNTEGELTEYIDFLTSLAKISGHCPEEAKSVVQRRIADLEELERHEIGATLPSSKSHIDDKFSDNELKSLFYNLIK</sequence>
<dbReference type="EMBL" id="QGTT01000001">
    <property type="protein sequence ID" value="PWW16205.1"/>
    <property type="molecule type" value="Genomic_DNA"/>
</dbReference>
<evidence type="ECO:0000313" key="2">
    <source>
        <dbReference type="Proteomes" id="UP000246964"/>
    </source>
</evidence>
<accession>A0A317QDF4</accession>
<dbReference type="Proteomes" id="UP000246964">
    <property type="component" value="Unassembled WGS sequence"/>
</dbReference>
<evidence type="ECO:0000313" key="1">
    <source>
        <dbReference type="EMBL" id="PWW16205.1"/>
    </source>
</evidence>